<dbReference type="EMBL" id="LR882963">
    <property type="protein sequence ID" value="CAD5961325.1"/>
    <property type="molecule type" value="Genomic_DNA"/>
</dbReference>
<proteinExistence type="predicted"/>
<keyword evidence="2" id="KW-1133">Transmembrane helix</keyword>
<evidence type="ECO:0000256" key="1">
    <source>
        <dbReference type="SAM" id="MobiDB-lite"/>
    </source>
</evidence>
<accession>A0AAD1Q2J4</accession>
<feature type="region of interest" description="Disordered" evidence="1">
    <location>
        <begin position="126"/>
        <end position="151"/>
    </location>
</feature>
<protein>
    <submittedName>
        <fullName evidence="4">Uncharacterized protein</fullName>
    </submittedName>
</protein>
<reference evidence="4" key="1">
    <citation type="submission" date="2020-09" db="EMBL/GenBank/DDBJ databases">
        <authorList>
            <person name="Blom J."/>
        </authorList>
    </citation>
    <scope>NUCLEOTIDE SEQUENCE</scope>
    <source>
        <strain evidence="4">No.66</strain>
    </source>
</reference>
<evidence type="ECO:0000256" key="2">
    <source>
        <dbReference type="SAM" id="Phobius"/>
    </source>
</evidence>
<sequence length="227" mass="25016">MVTVINPVSHSEAIKQNWKLLHAINIIALTTAIPMWFVTPFLTRNPELNSWHRFFRFSSISYAIVVGSSSLYCSNKLGKIKPKIDAMNKREIAEFKHTIASDLFLAQGTNSAIAQFILTERSTSLTSQDGSYPEVTPEGDTTVLGSKTSVSGSSTEVTTSIASVSGSKTETELSTEAQEMFEIVVDALEDGYSDTKIIQELMGYKGRSYGKGKTVLNEIKRFIDLDN</sequence>
<feature type="transmembrane region" description="Helical" evidence="2">
    <location>
        <begin position="20"/>
        <end position="42"/>
    </location>
</feature>
<organism evidence="4 5">
    <name type="scientific">Planktothrix agardhii</name>
    <name type="common">Oscillatoria agardhii</name>
    <dbReference type="NCBI Taxonomy" id="1160"/>
    <lineage>
        <taxon>Bacteria</taxon>
        <taxon>Bacillati</taxon>
        <taxon>Cyanobacteriota</taxon>
        <taxon>Cyanophyceae</taxon>
        <taxon>Oscillatoriophycideae</taxon>
        <taxon>Oscillatoriales</taxon>
        <taxon>Microcoleaceae</taxon>
        <taxon>Planktothrix</taxon>
    </lineage>
</organism>
<keyword evidence="2" id="KW-0472">Membrane</keyword>
<dbReference type="Proteomes" id="UP001153761">
    <property type="component" value="Chromosome"/>
</dbReference>
<dbReference type="EMBL" id="LR882963">
    <property type="protein sequence ID" value="CAD5960842.1"/>
    <property type="molecule type" value="Genomic_DNA"/>
</dbReference>
<dbReference type="RefSeq" id="WP_254032497.1">
    <property type="nucleotide sequence ID" value="NZ_LR882963.1"/>
</dbReference>
<feature type="compositionally biased region" description="Low complexity" evidence="1">
    <location>
        <begin position="141"/>
        <end position="151"/>
    </location>
</feature>
<dbReference type="AlphaFoldDB" id="A0AAD1Q2J4"/>
<gene>
    <name evidence="3" type="ORF">PANO66_03274</name>
    <name evidence="4" type="ORF">PANO66_03305</name>
</gene>
<keyword evidence="2" id="KW-0812">Transmembrane</keyword>
<evidence type="ECO:0000313" key="5">
    <source>
        <dbReference type="Proteomes" id="UP001153761"/>
    </source>
</evidence>
<feature type="transmembrane region" description="Helical" evidence="2">
    <location>
        <begin position="54"/>
        <end position="73"/>
    </location>
</feature>
<evidence type="ECO:0000313" key="3">
    <source>
        <dbReference type="EMBL" id="CAD5960842.1"/>
    </source>
</evidence>
<name>A0AAD1Q2J4_PLAAG</name>
<evidence type="ECO:0000313" key="4">
    <source>
        <dbReference type="EMBL" id="CAD5961325.1"/>
    </source>
</evidence>